<name>A0A2S9VD18_9ALTE</name>
<keyword evidence="3" id="KW-1185">Reference proteome</keyword>
<reference evidence="3" key="1">
    <citation type="journal article" date="2020" name="Int. J. Syst. Evol. Microbiol.">
        <title>Alteromonas alba sp. nov., a marine bacterium isolated from the seawater of the West Pacific Ocean.</title>
        <authorList>
            <person name="Sun C."/>
            <person name="Wu Y.-H."/>
            <person name="Xamxidin M."/>
            <person name="Cheng H."/>
            <person name="Xu X.-W."/>
        </authorList>
    </citation>
    <scope>NUCLEOTIDE SEQUENCE [LARGE SCALE GENOMIC DNA]</scope>
    <source>
        <strain evidence="3">190</strain>
    </source>
</reference>
<dbReference type="Proteomes" id="UP000238949">
    <property type="component" value="Unassembled WGS sequence"/>
</dbReference>
<evidence type="ECO:0000313" key="3">
    <source>
        <dbReference type="Proteomes" id="UP000238949"/>
    </source>
</evidence>
<dbReference type="EMBL" id="PVNP01000051">
    <property type="protein sequence ID" value="PRO74350.1"/>
    <property type="molecule type" value="Genomic_DNA"/>
</dbReference>
<protein>
    <recommendedName>
        <fullName evidence="4">PH domain-containing protein</fullName>
    </recommendedName>
</protein>
<comment type="caution">
    <text evidence="2">The sequence shown here is derived from an EMBL/GenBank/DDBJ whole genome shotgun (WGS) entry which is preliminary data.</text>
</comment>
<accession>A0A2S9VD18</accession>
<proteinExistence type="predicted"/>
<evidence type="ECO:0000313" key="2">
    <source>
        <dbReference type="EMBL" id="PRO74350.1"/>
    </source>
</evidence>
<evidence type="ECO:0000256" key="1">
    <source>
        <dbReference type="SAM" id="Phobius"/>
    </source>
</evidence>
<keyword evidence="1" id="KW-0472">Membrane</keyword>
<dbReference type="RefSeq" id="WP_020745498.1">
    <property type="nucleotide sequence ID" value="NZ_PVNP01000051.1"/>
</dbReference>
<sequence length="139" mass="15703">MTSAHPLNKAKLVHGILAALSVGLILWVVRQEVNLLLMLGVFNLVWIVQWYKTMPDATVKDPVKYVTFNNGHIQFGSTSITLHKVTRVALETTREHCYFSLPYNPTTPGNPPGFVFPASKAVEFKRYLQTELGDIHFIH</sequence>
<feature type="transmembrane region" description="Helical" evidence="1">
    <location>
        <begin position="35"/>
        <end position="51"/>
    </location>
</feature>
<gene>
    <name evidence="2" type="ORF">C6Y40_06180</name>
</gene>
<keyword evidence="1" id="KW-1133">Transmembrane helix</keyword>
<keyword evidence="1" id="KW-0812">Transmembrane</keyword>
<evidence type="ECO:0008006" key="4">
    <source>
        <dbReference type="Google" id="ProtNLM"/>
    </source>
</evidence>
<dbReference type="AlphaFoldDB" id="A0A2S9VD18"/>
<organism evidence="2 3">
    <name type="scientific">Alteromonas alba</name>
    <dbReference type="NCBI Taxonomy" id="2079529"/>
    <lineage>
        <taxon>Bacteria</taxon>
        <taxon>Pseudomonadati</taxon>
        <taxon>Pseudomonadota</taxon>
        <taxon>Gammaproteobacteria</taxon>
        <taxon>Alteromonadales</taxon>
        <taxon>Alteromonadaceae</taxon>
        <taxon>Alteromonas/Salinimonas group</taxon>
        <taxon>Alteromonas</taxon>
    </lineage>
</organism>
<feature type="transmembrane region" description="Helical" evidence="1">
    <location>
        <begin position="12"/>
        <end position="29"/>
    </location>
</feature>